<accession>A0ABU6IXL2</accession>
<dbReference type="RefSeq" id="WP_326454507.1">
    <property type="nucleotide sequence ID" value="NZ_JAYMFH010000003.1"/>
</dbReference>
<name>A0ABU6IXL2_9ACTN</name>
<organism evidence="1 2">
    <name type="scientific">Adlercreutzia shanghongiae</name>
    <dbReference type="NCBI Taxonomy" id="3111773"/>
    <lineage>
        <taxon>Bacteria</taxon>
        <taxon>Bacillati</taxon>
        <taxon>Actinomycetota</taxon>
        <taxon>Coriobacteriia</taxon>
        <taxon>Eggerthellales</taxon>
        <taxon>Eggerthellaceae</taxon>
        <taxon>Adlercreutzia</taxon>
    </lineage>
</organism>
<evidence type="ECO:0000313" key="2">
    <source>
        <dbReference type="Proteomes" id="UP001343724"/>
    </source>
</evidence>
<sequence length="364" mass="39893">MAESLVGSWGSALEALRQWASAQEGVKLAPGKISVPKPVREEFYRRVGHVQELLAERVLGDELAEAEMLASRLSSVRGDLCRSAGLSRYALAPRLEQFVEDPREAAARPLQALVLDAASGLVPLAEVDGAAREVARAPFEVLLRAAYEAWVYLGVVSALGPVRFWAVAAGGPDSLAAVETDEVRAGWQVPSRELRVPEAMFRTREGETYALKMECAREIDYYDVMAPLARDTSAGGNTYELLSHRVLLLYRLADERAVVPVVDRKEKHQVHCDLAVSVLAPREMENRSYLGAFIQRAQKLRIKRPLQVVTYGAAKGFPPEMADDPAAPAVCCRQVGLDEEALGAIARELQSEPIRNVAFNPISH</sequence>
<gene>
    <name evidence="1" type="ORF">VJ920_04460</name>
</gene>
<dbReference type="EMBL" id="JAYMFH010000003">
    <property type="protein sequence ID" value="MEC4294554.1"/>
    <property type="molecule type" value="Genomic_DNA"/>
</dbReference>
<protein>
    <submittedName>
        <fullName evidence="1">Uncharacterized protein</fullName>
    </submittedName>
</protein>
<reference evidence="1 2" key="1">
    <citation type="submission" date="2024-01" db="EMBL/GenBank/DDBJ databases">
        <title>novel species in genus Adlercreutzia.</title>
        <authorList>
            <person name="Liu X."/>
        </authorList>
    </citation>
    <scope>NUCLEOTIDE SEQUENCE [LARGE SCALE GENOMIC DNA]</scope>
    <source>
        <strain evidence="1 2">R22</strain>
    </source>
</reference>
<comment type="caution">
    <text evidence="1">The sequence shown here is derived from an EMBL/GenBank/DDBJ whole genome shotgun (WGS) entry which is preliminary data.</text>
</comment>
<proteinExistence type="predicted"/>
<keyword evidence="2" id="KW-1185">Reference proteome</keyword>
<evidence type="ECO:0000313" key="1">
    <source>
        <dbReference type="EMBL" id="MEC4294554.1"/>
    </source>
</evidence>
<dbReference type="Proteomes" id="UP001343724">
    <property type="component" value="Unassembled WGS sequence"/>
</dbReference>